<dbReference type="CTD" id="36373244"/>
<dbReference type="GeneID" id="36373244"/>
<keyword evidence="2" id="KW-1185">Reference proteome</keyword>
<sequence>MNYFFGRNNNADDNISQNKIETVKDSIISDHLEERRRSMSSETDSIVLDDNKHSYIHDITQRKGSICRIILGPDTGLFGTHIPETHQSKKVTLDDFMTQYNKYQINGTGFKKEDYLKKK</sequence>
<reference evidence="3" key="3">
    <citation type="submission" date="2020-12" db="UniProtKB">
        <authorList>
            <consortium name="WormBaseParasite"/>
        </authorList>
    </citation>
    <scope>IDENTIFICATION</scope>
</reference>
<accession>A0A090KYC2</accession>
<evidence type="ECO:0000313" key="1">
    <source>
        <dbReference type="EMBL" id="CEF60877.1"/>
    </source>
</evidence>
<reference evidence="2" key="2">
    <citation type="submission" date="2014-09" db="EMBL/GenBank/DDBJ databases">
        <authorList>
            <person name="Martin A.A."/>
        </authorList>
    </citation>
    <scope>NUCLEOTIDE SEQUENCE</scope>
    <source>
        <strain evidence="2">ED321</strain>
    </source>
</reference>
<dbReference type="WormBase" id="SRAE_0000000900">
    <property type="protein sequence ID" value="SRP08883"/>
    <property type="gene ID" value="WBGene00255746"/>
</dbReference>
<dbReference type="Proteomes" id="UP000035682">
    <property type="component" value="Unplaced"/>
</dbReference>
<gene>
    <name evidence="1 3 4" type="ORF">SRAE_0000000900</name>
</gene>
<organism evidence="1">
    <name type="scientific">Strongyloides ratti</name>
    <name type="common">Parasitic roundworm</name>
    <dbReference type="NCBI Taxonomy" id="34506"/>
    <lineage>
        <taxon>Eukaryota</taxon>
        <taxon>Metazoa</taxon>
        <taxon>Ecdysozoa</taxon>
        <taxon>Nematoda</taxon>
        <taxon>Chromadorea</taxon>
        <taxon>Rhabditida</taxon>
        <taxon>Tylenchina</taxon>
        <taxon>Panagrolaimomorpha</taxon>
        <taxon>Strongyloidoidea</taxon>
        <taxon>Strongyloididae</taxon>
        <taxon>Strongyloides</taxon>
    </lineage>
</organism>
<dbReference type="AlphaFoldDB" id="A0A090KYC2"/>
<evidence type="ECO:0000313" key="3">
    <source>
        <dbReference type="WBParaSite" id="SRAE_0000000900.1"/>
    </source>
</evidence>
<dbReference type="RefSeq" id="XP_024500086.1">
    <property type="nucleotide sequence ID" value="XM_024645844.1"/>
</dbReference>
<dbReference type="WBParaSite" id="SRAE_0000000900.1">
    <property type="protein sequence ID" value="SRAE_0000000900.1"/>
    <property type="gene ID" value="WBGene00255746"/>
</dbReference>
<evidence type="ECO:0000313" key="2">
    <source>
        <dbReference type="Proteomes" id="UP000035682"/>
    </source>
</evidence>
<protein>
    <submittedName>
        <fullName evidence="1 3">Uncharacterized protein</fullName>
    </submittedName>
</protein>
<evidence type="ECO:0000313" key="4">
    <source>
        <dbReference type="WormBase" id="SRAE_0000000900"/>
    </source>
</evidence>
<reference evidence="1" key="1">
    <citation type="submission" date="2014-09" db="EMBL/GenBank/DDBJ databases">
        <authorList>
            <person name="Aslett A.Martin."/>
        </authorList>
    </citation>
    <scope>NUCLEOTIDE SEQUENCE</scope>
    <source>
        <strain evidence="1">ED321 Heterogonic</strain>
    </source>
</reference>
<dbReference type="EMBL" id="LN609405">
    <property type="protein sequence ID" value="CEF60877.1"/>
    <property type="molecule type" value="Genomic_DNA"/>
</dbReference>
<proteinExistence type="predicted"/>
<name>A0A090KYC2_STRRB</name>